<dbReference type="InterPro" id="IPR044811">
    <property type="entry name" value="DME/ROS1"/>
</dbReference>
<dbReference type="GO" id="GO:0006284">
    <property type="term" value="P:base-excision repair"/>
    <property type="evidence" value="ECO:0007669"/>
    <property type="project" value="InterPro"/>
</dbReference>
<dbReference type="CDD" id="cd00056">
    <property type="entry name" value="ENDO3c"/>
    <property type="match status" value="1"/>
</dbReference>
<feature type="region of interest" description="Disordered" evidence="7">
    <location>
        <begin position="231"/>
        <end position="264"/>
    </location>
</feature>
<dbReference type="SUPFAM" id="SSF48150">
    <property type="entry name" value="DNA-glycosylase"/>
    <property type="match status" value="1"/>
</dbReference>
<feature type="compositionally biased region" description="Basic and acidic residues" evidence="7">
    <location>
        <begin position="310"/>
        <end position="327"/>
    </location>
</feature>
<feature type="compositionally biased region" description="Basic and acidic residues" evidence="7">
    <location>
        <begin position="833"/>
        <end position="852"/>
    </location>
</feature>
<evidence type="ECO:0000256" key="1">
    <source>
        <dbReference type="ARBA" id="ARBA00004123"/>
    </source>
</evidence>
<sequence>MRARRAHGTPALIRKSQRLCEQKYITHVENIDGGLVLVKSSRKQSLCSRQKRNVMGHCDDIYDYDDEDDYDDSNDDIAAVYKKGYDGKDWMPKSQGKNHDVQYHDTHISNCHAFHDSMSTPDIDNVKSHDDQLYQFLANNDYDDDDDHIKYGRNASNAGCFNSVTYVSRKRKFSQSIQRYEKQRGSWRKVCLPVHHNSTSWKNKKPRMCHRKEHRISNWVSSIFQPEKGSCNQSFKKGSESPKSFAMPAGLEGSQSLSTSLQPSSPPVFLTTVLDGLPKEDTPTEALPEAWSACRWSSPTTDDTSPCQMEKQDVYKGKSEGREELTQKLKRKKHRAKVLCDTFDKAKHVSESRKKQLAEQRKDMLLKKKKTKLRRTPRAKKEQDGEESAIKITKRHTRKRGTTLTAKNGSQYNAKNGIILRENNLRPFTLSTLGERNSLVPFQSNVQTDSSNSSKDKFALLNSIMREVLNAQGLPPPYSREELCNNLSSYVAESQVRLSQELMNYIQGYSQKQQLVASIDANNSPLSLEVTKEAHTFSLVQSKPVDSTELLLTQEPNNQLELVAYDLRREMITLKSRRMSSKCKAKVQLDIESERIWPLLALGGIPEKFEDSVYMKRERAVMRRRVETFIYSMKSVQGDRHFSPWKGSILDSLVGAFLTQNVSDHLSSSAVMSIASRYPFKQENDSAKFEDTFEAVETQNRDSTQAKPESRIPCVVQSETQEKNENVSNINNQDAISSSCRMPVQCMKISTNETSLRAIKKALRNTTANHIQLRRTVITCEEDKDKSDGLDLYKSSTICSNECACCSTTSPSITMDLLARNNLSSTLHNVRTPPKESHSPHEQSKPEKSFEQRTEVYVDLSVCRSLFENHIPKQIVGNKKHRVLGGVERAHLEENHIGRKKGSARDWEILRKFTLQSCSGCESASRKGFMEDTYQDLVDWDAVRCASVEELAATIKERGMHHILSGRIKAFLKTIHEEQGNMDLEWLRKVSPENAKEYLTSIHGLGVKSVECIRLLALHHVAFPVDVNVGRILIRLGWVPLEPLPKDLELHSLEEYPIQETIQKYLWPRLCSLDQKTLYELHYHLITFGKVICTKKYPNCKACPMRTDCKYFASAYASSKLLLTEIKDDLLKRLETSTQVHALTNSSICRDGKAMIDGVSDEISSFPHISEVDCDSEHSCLTSDHYYIEEPASPETTHDSDIDDIEDFPSIYRSSHDFTKDLLEVFSGTTPTSVEATHKSDSQKTNIQNCSAIVDSSHRNSLKETFSESLTELCSTTMHKSSHDDNTKEQFNLKGTFSESLTELCSTTVDKSAHDDKSKEQFNLKETISESLTELCSSTVDKITYDDNTKEQIKLKEMFSESLTELCSTTVDKSAHDDNTKEQFNLMETFSEPLTELCSTTVDKSSHDDNTKEQFNSTGTLSESLTELSPGYHSDTFPIKNASIHHSTVCQDTSVVREATENAIVSLQGAYIPAPKLKSMDRLRTIHYVYKLPDTHPLLEQADIREKDDPSLYLLAIWSPGEALSSLQGLDDNDSCNFSFSNPNEMVKGTLLIPCRTAMRGKFPLNGTYFQVNEVFADHASSLEPLQVPRSYIWSLERCFVYFGTSVTNIFRGLTLDEIKTCFLRGHVCVRGFDRAKRAPRPLVCRLHFPISKQTQRPKRNDQETFSK</sequence>
<dbReference type="GO" id="GO:0019104">
    <property type="term" value="F:DNA N-glycosylase activity"/>
    <property type="evidence" value="ECO:0007669"/>
    <property type="project" value="InterPro"/>
</dbReference>
<protein>
    <recommendedName>
        <fullName evidence="8">HhH-GPD domain-containing protein</fullName>
    </recommendedName>
</protein>
<dbReference type="GO" id="GO:0141166">
    <property type="term" value="P:chromosomal 5-methylcytosine DNA demethylation pathway"/>
    <property type="evidence" value="ECO:0007669"/>
    <property type="project" value="InterPro"/>
</dbReference>
<keyword evidence="10" id="KW-1185">Reference proteome</keyword>
<feature type="region of interest" description="Disordered" evidence="7">
    <location>
        <begin position="295"/>
        <end position="330"/>
    </location>
</feature>
<comment type="subcellular location">
    <subcellularLocation>
        <location evidence="1">Nucleus</location>
    </subcellularLocation>
</comment>
<evidence type="ECO:0000256" key="6">
    <source>
        <dbReference type="ARBA" id="ARBA00023242"/>
    </source>
</evidence>
<dbReference type="Proteomes" id="UP000886520">
    <property type="component" value="Chromosome 3"/>
</dbReference>
<dbReference type="PANTHER" id="PTHR46213">
    <property type="entry name" value="TRANSCRIPTIONAL ACTIVATOR DEMETER"/>
    <property type="match status" value="1"/>
</dbReference>
<evidence type="ECO:0000259" key="8">
    <source>
        <dbReference type="SMART" id="SM00478"/>
    </source>
</evidence>
<dbReference type="InterPro" id="IPR028925">
    <property type="entry name" value="RRM_DME"/>
</dbReference>
<evidence type="ECO:0000313" key="9">
    <source>
        <dbReference type="EMBL" id="KAI5083352.1"/>
    </source>
</evidence>
<dbReference type="EMBL" id="JABFUD020000002">
    <property type="protein sequence ID" value="KAI5083352.1"/>
    <property type="molecule type" value="Genomic_DNA"/>
</dbReference>
<dbReference type="GO" id="GO:0003677">
    <property type="term" value="F:DNA binding"/>
    <property type="evidence" value="ECO:0007669"/>
    <property type="project" value="UniProtKB-KW"/>
</dbReference>
<gene>
    <name evidence="9" type="ORF">GOP47_0003095</name>
</gene>
<comment type="similarity">
    <text evidence="2">Belongs to the DNA glycosylase family. DEMETER subfamily.</text>
</comment>
<feature type="region of interest" description="Disordered" evidence="7">
    <location>
        <begin position="1401"/>
        <end position="1427"/>
    </location>
</feature>
<dbReference type="Pfam" id="PF15628">
    <property type="entry name" value="RRM_DME"/>
    <property type="match status" value="1"/>
</dbReference>
<keyword evidence="5" id="KW-0238">DNA-binding</keyword>
<reference evidence="9" key="1">
    <citation type="submission" date="2021-01" db="EMBL/GenBank/DDBJ databases">
        <title>Adiantum capillus-veneris genome.</title>
        <authorList>
            <person name="Fang Y."/>
            <person name="Liao Q."/>
        </authorList>
    </citation>
    <scope>NUCLEOTIDE SEQUENCE</scope>
    <source>
        <strain evidence="9">H3</strain>
        <tissue evidence="9">Leaf</tissue>
    </source>
</reference>
<evidence type="ECO:0000256" key="4">
    <source>
        <dbReference type="ARBA" id="ARBA00023004"/>
    </source>
</evidence>
<keyword evidence="3" id="KW-0479">Metal-binding</keyword>
<dbReference type="InterPro" id="IPR023170">
    <property type="entry name" value="HhH_base_excis_C"/>
</dbReference>
<dbReference type="Gene3D" id="1.10.1670.10">
    <property type="entry name" value="Helix-hairpin-Helix base-excision DNA repair enzymes (C-terminal)"/>
    <property type="match status" value="1"/>
</dbReference>
<feature type="region of interest" description="Disordered" evidence="7">
    <location>
        <begin position="372"/>
        <end position="398"/>
    </location>
</feature>
<dbReference type="Gene3D" id="1.10.340.30">
    <property type="entry name" value="Hypothetical protein, domain 2"/>
    <property type="match status" value="1"/>
</dbReference>
<organism evidence="9 10">
    <name type="scientific">Adiantum capillus-veneris</name>
    <name type="common">Maidenhair fern</name>
    <dbReference type="NCBI Taxonomy" id="13818"/>
    <lineage>
        <taxon>Eukaryota</taxon>
        <taxon>Viridiplantae</taxon>
        <taxon>Streptophyta</taxon>
        <taxon>Embryophyta</taxon>
        <taxon>Tracheophyta</taxon>
        <taxon>Polypodiopsida</taxon>
        <taxon>Polypodiidae</taxon>
        <taxon>Polypodiales</taxon>
        <taxon>Pteridineae</taxon>
        <taxon>Pteridaceae</taxon>
        <taxon>Vittarioideae</taxon>
        <taxon>Adiantum</taxon>
    </lineage>
</organism>
<comment type="caution">
    <text evidence="9">The sequence shown here is derived from an EMBL/GenBank/DDBJ whole genome shotgun (WGS) entry which is preliminary data.</text>
</comment>
<accession>A0A9D4VDB3</accession>
<feature type="compositionally biased region" description="Low complexity" evidence="7">
    <location>
        <begin position="254"/>
        <end position="263"/>
    </location>
</feature>
<dbReference type="InterPro" id="IPR011257">
    <property type="entry name" value="DNA_glycosylase"/>
</dbReference>
<dbReference type="GO" id="GO:0046872">
    <property type="term" value="F:metal ion binding"/>
    <property type="evidence" value="ECO:0007669"/>
    <property type="project" value="UniProtKB-KW"/>
</dbReference>
<dbReference type="GO" id="GO:0005634">
    <property type="term" value="C:nucleus"/>
    <property type="evidence" value="ECO:0007669"/>
    <property type="project" value="UniProtKB-SubCell"/>
</dbReference>
<evidence type="ECO:0000256" key="2">
    <source>
        <dbReference type="ARBA" id="ARBA00005646"/>
    </source>
</evidence>
<dbReference type="OrthoDB" id="5607at2759"/>
<feature type="compositionally biased region" description="Polar residues" evidence="7">
    <location>
        <begin position="1413"/>
        <end position="1427"/>
    </location>
</feature>
<feature type="compositionally biased region" description="Polar residues" evidence="7">
    <location>
        <begin position="295"/>
        <end position="307"/>
    </location>
</feature>
<evidence type="ECO:0000256" key="3">
    <source>
        <dbReference type="ARBA" id="ARBA00022723"/>
    </source>
</evidence>
<feature type="domain" description="HhH-GPD" evidence="8">
    <location>
        <begin position="921"/>
        <end position="1071"/>
    </location>
</feature>
<dbReference type="GO" id="GO:0035514">
    <property type="term" value="F:DNA demethylase activity"/>
    <property type="evidence" value="ECO:0007669"/>
    <property type="project" value="InterPro"/>
</dbReference>
<feature type="region of interest" description="Disordered" evidence="7">
    <location>
        <begin position="827"/>
        <end position="852"/>
    </location>
</feature>
<evidence type="ECO:0000256" key="7">
    <source>
        <dbReference type="SAM" id="MobiDB-lite"/>
    </source>
</evidence>
<dbReference type="InterPro" id="IPR003265">
    <property type="entry name" value="HhH-GPD_domain"/>
</dbReference>
<keyword evidence="4" id="KW-0408">Iron</keyword>
<evidence type="ECO:0000256" key="5">
    <source>
        <dbReference type="ARBA" id="ARBA00023125"/>
    </source>
</evidence>
<proteinExistence type="inferred from homology"/>
<name>A0A9D4VDB3_ADICA</name>
<dbReference type="PANTHER" id="PTHR46213:SF23">
    <property type="entry name" value="DEMETER RRM-FOLD DOMAIN-CONTAINING PROTEIN"/>
    <property type="match status" value="1"/>
</dbReference>
<evidence type="ECO:0000313" key="10">
    <source>
        <dbReference type="Proteomes" id="UP000886520"/>
    </source>
</evidence>
<keyword evidence="6" id="KW-0539">Nucleus</keyword>
<dbReference type="SMART" id="SM00478">
    <property type="entry name" value="ENDO3c"/>
    <property type="match status" value="1"/>
</dbReference>